<proteinExistence type="inferred from homology"/>
<name>A0A420TU28_GIBIN</name>
<evidence type="ECO:0000256" key="2">
    <source>
        <dbReference type="ARBA" id="ARBA00023002"/>
    </source>
</evidence>
<dbReference type="AlphaFoldDB" id="A0A420TU28"/>
<keyword evidence="3" id="KW-0805">Transcription regulation</keyword>
<dbReference type="GO" id="GO:0016651">
    <property type="term" value="F:oxidoreductase activity, acting on NAD(P)H"/>
    <property type="evidence" value="ECO:0007669"/>
    <property type="project" value="InterPro"/>
</dbReference>
<dbReference type="InterPro" id="IPR011032">
    <property type="entry name" value="GroES-like_sf"/>
</dbReference>
<sequence>MSLPPSAEALVTRIDSTGTPRLVKEKVPVPKPGEHQLLVKVLTAPIYTPLTLSNTVQSFDSNAFGDGAILGCDFVGVVEEIGLNVTRIAKGTTIAGLIWAGEIKGLGGYSQYTIADERICFPVPQHVSPAAASTVPLASCTALLALFSKDCLAIDTSGEEKPAVLIWGGSSSVGLYAIQIARLNGLQVITTCSPKHHDHVKLYGAAEAFDYRDPLVVEKIRQAAPGLRYVFDTIGNTTSSNTASLAISHQDGVLCTVRPGKAYTEEVAPGVRITDVLVWTAFMKEHRYGEFHWPASQEDHKLASDFFHKLPSLLTSDQIKPNSYKLFENDDLVCRPCGNRGSICRGQEFADESEASQLSMRNLARRLGRLEELMEKLAERSALGPSTGISTQNSPGISHVVMDELEYPNAPTIRDPVRIGTPTIPRSHYTTSSLISGTTHETTMDLAGPSGLAETLFKLFPSQSDVNTILEASVGPLYVTALFHRQADVAEGSSEPPEAVGAIPLPSNRPTLLAKRLLQLVICMQQLSPRFNRPLPSLRASILRTMEEIVDGVDKFISANRVVSTLEGLECLLLLGYWQQNAGNLRKAWLIFRQALSVGQLMGINAGTVAPPDTSFSTRYPPSPQMLWFRSVACDRYLSLLLGLPAGSHDNSFAAQQLTAKDAPSEKLEKLHAVVSEKMIERNNSTQMQAYSLTQLISSDLMAGQCLMGDSWWEVPLVNTEQSPASAVEVASRLIMQMSHHLLLVLLHIPYLLRNPLFPHDQQNSKTICTSSSRNILDRFRVFRSFNDSAYACRHVDYAALVAAMTLLVSHAQNLEGRDPTDGQNMHRITDRALIIAVKDRMKHLSYLNGDKFFEESTDVIERLLPLLSSPETESPTFDPQCSPSVELKIPYFGVITIVVPPVPASVQKTQEMERVEAPAPRMDGVTLSAGLSHAESKDLESLVPVHFHPEEQRNTFGAVDVMAGADEWAMQGIDATYWALLQCDGIFDASLESEEGSDELKTKCTVLNILEE</sequence>
<evidence type="ECO:0000313" key="7">
    <source>
        <dbReference type="EMBL" id="RKL45029.1"/>
    </source>
</evidence>
<keyword evidence="5" id="KW-0539">Nucleus</keyword>
<evidence type="ECO:0000256" key="3">
    <source>
        <dbReference type="ARBA" id="ARBA00023015"/>
    </source>
</evidence>
<dbReference type="EMBL" id="MRDB01000009">
    <property type="protein sequence ID" value="RKL45029.1"/>
    <property type="molecule type" value="Genomic_DNA"/>
</dbReference>
<dbReference type="SUPFAM" id="SSF51735">
    <property type="entry name" value="NAD(P)-binding Rossmann-fold domains"/>
    <property type="match status" value="1"/>
</dbReference>
<dbReference type="InterPro" id="IPR020843">
    <property type="entry name" value="ER"/>
</dbReference>
<dbReference type="PANTHER" id="PTHR47840:SF1">
    <property type="entry name" value="ZN(II)2CYS6 TRANSCRIPTION FACTOR (EUROFUNG)"/>
    <property type="match status" value="1"/>
</dbReference>
<dbReference type="InterPro" id="IPR047122">
    <property type="entry name" value="Trans-enoyl_RdTase-like"/>
</dbReference>
<dbReference type="InterPro" id="IPR013154">
    <property type="entry name" value="ADH-like_N"/>
</dbReference>
<reference evidence="7 8" key="1">
    <citation type="journal article" date="2018" name="Sci. Rep.">
        <title>Characterisation of pathogen-specific regions and novel effector candidates in Fusarium oxysporum f. sp. cepae.</title>
        <authorList>
            <person name="Armitage A.D."/>
            <person name="Taylor A."/>
            <person name="Sobczyk M.K."/>
            <person name="Baxter L."/>
            <person name="Greenfield B.P."/>
            <person name="Bates H.J."/>
            <person name="Wilson F."/>
            <person name="Jackson A.C."/>
            <person name="Ott S."/>
            <person name="Harrison R.J."/>
            <person name="Clarkson J.P."/>
        </authorList>
    </citation>
    <scope>NUCLEOTIDE SEQUENCE [LARGE SCALE GENOMIC DNA]</scope>
    <source>
        <strain evidence="7 8">Fp_A8</strain>
    </source>
</reference>
<organism evidence="7 8">
    <name type="scientific">Gibberella intermedia</name>
    <name type="common">Bulb rot disease fungus</name>
    <name type="synonym">Fusarium proliferatum</name>
    <dbReference type="NCBI Taxonomy" id="948311"/>
    <lineage>
        <taxon>Eukaryota</taxon>
        <taxon>Fungi</taxon>
        <taxon>Dikarya</taxon>
        <taxon>Ascomycota</taxon>
        <taxon>Pezizomycotina</taxon>
        <taxon>Sordariomycetes</taxon>
        <taxon>Hypocreomycetidae</taxon>
        <taxon>Hypocreales</taxon>
        <taxon>Nectriaceae</taxon>
        <taxon>Fusarium</taxon>
        <taxon>Fusarium fujikuroi species complex</taxon>
    </lineage>
</organism>
<dbReference type="SUPFAM" id="SSF50129">
    <property type="entry name" value="GroES-like"/>
    <property type="match status" value="1"/>
</dbReference>
<dbReference type="CDD" id="cd12148">
    <property type="entry name" value="fungal_TF_MHR"/>
    <property type="match status" value="1"/>
</dbReference>
<feature type="domain" description="Enoyl reductase (ER)" evidence="6">
    <location>
        <begin position="15"/>
        <end position="273"/>
    </location>
</feature>
<gene>
    <name evidence="7" type="ORF">BFJ72_g3679</name>
</gene>
<evidence type="ECO:0000259" key="6">
    <source>
        <dbReference type="SMART" id="SM00829"/>
    </source>
</evidence>
<dbReference type="PANTHER" id="PTHR47840">
    <property type="entry name" value="ZN(II)2CYS6 TRANSCRIPTION FACTOR (EUROFUNG)-RELATED"/>
    <property type="match status" value="1"/>
</dbReference>
<accession>A0A420TU28</accession>
<dbReference type="Gene3D" id="3.40.50.720">
    <property type="entry name" value="NAD(P)-binding Rossmann-like Domain"/>
    <property type="match status" value="1"/>
</dbReference>
<keyword evidence="4" id="KW-0804">Transcription</keyword>
<dbReference type="Gene3D" id="3.90.180.10">
    <property type="entry name" value="Medium-chain alcohol dehydrogenases, catalytic domain"/>
    <property type="match status" value="1"/>
</dbReference>
<comment type="similarity">
    <text evidence="1">Belongs to the zinc-containing alcohol dehydrogenase family.</text>
</comment>
<evidence type="ECO:0000256" key="1">
    <source>
        <dbReference type="ARBA" id="ARBA00008072"/>
    </source>
</evidence>
<evidence type="ECO:0000313" key="8">
    <source>
        <dbReference type="Proteomes" id="UP000283569"/>
    </source>
</evidence>
<dbReference type="InterPro" id="IPR036291">
    <property type="entry name" value="NAD(P)-bd_dom_sf"/>
</dbReference>
<protein>
    <recommendedName>
        <fullName evidence="6">Enoyl reductase (ER) domain-containing protein</fullName>
    </recommendedName>
</protein>
<comment type="caution">
    <text evidence="7">The sequence shown here is derived from an EMBL/GenBank/DDBJ whole genome shotgun (WGS) entry which is preliminary data.</text>
</comment>
<dbReference type="SMART" id="SM00829">
    <property type="entry name" value="PKS_ER"/>
    <property type="match status" value="1"/>
</dbReference>
<evidence type="ECO:0000256" key="5">
    <source>
        <dbReference type="ARBA" id="ARBA00023242"/>
    </source>
</evidence>
<dbReference type="Pfam" id="PF00107">
    <property type="entry name" value="ADH_zinc_N"/>
    <property type="match status" value="1"/>
</dbReference>
<evidence type="ECO:0000256" key="4">
    <source>
        <dbReference type="ARBA" id="ARBA00023163"/>
    </source>
</evidence>
<keyword evidence="2" id="KW-0560">Oxidoreductase</keyword>
<dbReference type="CDD" id="cd08249">
    <property type="entry name" value="enoyl_reductase_like"/>
    <property type="match status" value="1"/>
</dbReference>
<dbReference type="InterPro" id="IPR013149">
    <property type="entry name" value="ADH-like_C"/>
</dbReference>
<dbReference type="Proteomes" id="UP000283569">
    <property type="component" value="Unassembled WGS sequence"/>
</dbReference>
<dbReference type="Pfam" id="PF08240">
    <property type="entry name" value="ADH_N"/>
    <property type="match status" value="1"/>
</dbReference>